<dbReference type="OrthoDB" id="9802792at2"/>
<dbReference type="PANTHER" id="PTHR40606">
    <property type="match status" value="1"/>
</dbReference>
<feature type="compositionally biased region" description="Polar residues" evidence="2">
    <location>
        <begin position="43"/>
        <end position="52"/>
    </location>
</feature>
<evidence type="ECO:0000256" key="1">
    <source>
        <dbReference type="ARBA" id="ARBA00007576"/>
    </source>
</evidence>
<evidence type="ECO:0000256" key="2">
    <source>
        <dbReference type="SAM" id="MobiDB-lite"/>
    </source>
</evidence>
<protein>
    <recommendedName>
        <fullName evidence="3">DUF1508 domain-containing protein</fullName>
    </recommendedName>
</protein>
<organism evidence="4 5">
    <name type="scientific">Halomonas campaniensis</name>
    <dbReference type="NCBI Taxonomy" id="213554"/>
    <lineage>
        <taxon>Bacteria</taxon>
        <taxon>Pseudomonadati</taxon>
        <taxon>Pseudomonadota</taxon>
        <taxon>Gammaproteobacteria</taxon>
        <taxon>Oceanospirillales</taxon>
        <taxon>Halomonadaceae</taxon>
        <taxon>Halomonas</taxon>
    </lineage>
</organism>
<dbReference type="Pfam" id="PF07411">
    <property type="entry name" value="DUF1508"/>
    <property type="match status" value="2"/>
</dbReference>
<name>A0A246S3V1_9GAMM</name>
<proteinExistence type="inferred from homology"/>
<feature type="compositionally biased region" description="Polar residues" evidence="2">
    <location>
        <begin position="90"/>
        <end position="99"/>
    </location>
</feature>
<feature type="domain" description="DUF1508" evidence="3">
    <location>
        <begin position="63"/>
        <end position="109"/>
    </location>
</feature>
<sequence length="111" mass="11949">MSAKYEIFRSGHNSQYYFRLKAGNGEIILQSEGYQSKAGAQNGVGSVRQNSPYDHLYDRKTSSNGTPYFVLNATNGQIIGASQMYSSTSARDTGISSVKANGPTAPTVDLT</sequence>
<dbReference type="Gene3D" id="2.30.29.80">
    <property type="match status" value="1"/>
</dbReference>
<dbReference type="PANTHER" id="PTHR40606:SF1">
    <property type="entry name" value="UPF0339 PROTEIN YEGP"/>
    <property type="match status" value="1"/>
</dbReference>
<feature type="region of interest" description="Disordered" evidence="2">
    <location>
        <begin position="39"/>
        <end position="60"/>
    </location>
</feature>
<evidence type="ECO:0000313" key="5">
    <source>
        <dbReference type="Proteomes" id="UP000197334"/>
    </source>
</evidence>
<comment type="caution">
    <text evidence="4">The sequence shown here is derived from an EMBL/GenBank/DDBJ whole genome shotgun (WGS) entry which is preliminary data.</text>
</comment>
<dbReference type="SUPFAM" id="SSF160113">
    <property type="entry name" value="YegP-like"/>
    <property type="match status" value="2"/>
</dbReference>
<dbReference type="InterPro" id="IPR036913">
    <property type="entry name" value="YegP-like_sf"/>
</dbReference>
<evidence type="ECO:0000313" key="4">
    <source>
        <dbReference type="EMBL" id="OWV31141.1"/>
    </source>
</evidence>
<feature type="domain" description="DUF1508" evidence="3">
    <location>
        <begin position="13"/>
        <end position="58"/>
    </location>
</feature>
<comment type="similarity">
    <text evidence="1">Belongs to the UPF0339 family. Duplicated subfamily.</text>
</comment>
<dbReference type="EMBL" id="JPUA01000007">
    <property type="protein sequence ID" value="OWV31141.1"/>
    <property type="molecule type" value="Genomic_DNA"/>
</dbReference>
<feature type="region of interest" description="Disordered" evidence="2">
    <location>
        <begin position="90"/>
        <end position="111"/>
    </location>
</feature>
<dbReference type="InterPro" id="IPR051141">
    <property type="entry name" value="UPF0339_domain"/>
</dbReference>
<dbReference type="Proteomes" id="UP000197334">
    <property type="component" value="Unassembled WGS sequence"/>
</dbReference>
<dbReference type="AlphaFoldDB" id="A0A246S3V1"/>
<keyword evidence="5" id="KW-1185">Reference proteome</keyword>
<evidence type="ECO:0000259" key="3">
    <source>
        <dbReference type="Pfam" id="PF07411"/>
    </source>
</evidence>
<gene>
    <name evidence="4" type="ORF">JI62_03200</name>
</gene>
<dbReference type="InterPro" id="IPR010879">
    <property type="entry name" value="DUF1508"/>
</dbReference>
<reference evidence="4 5" key="1">
    <citation type="submission" date="2014-08" db="EMBL/GenBank/DDBJ databases">
        <title>Draft genome sequence of a novel L-asparaginase producing marine bacterium, Halomonas campaniensis.</title>
        <authorList>
            <person name="Sundarakrishnan B."/>
            <person name="Moushumi Priya A."/>
            <person name="Raman G."/>
            <person name="Sakthivel N."/>
            <person name="Park S."/>
            <person name="Jayachandran S."/>
        </authorList>
    </citation>
    <scope>NUCLEOTIDE SEQUENCE [LARGE SCALE GENOMIC DNA]</scope>
    <source>
        <strain evidence="4 5">SK03</strain>
    </source>
</reference>
<accession>A0A246S3V1</accession>